<comment type="caution">
    <text evidence="1">The sequence shown here is derived from an EMBL/GenBank/DDBJ whole genome shotgun (WGS) entry which is preliminary data.</text>
</comment>
<gene>
    <name evidence="1" type="ORF">KQX54_003038</name>
</gene>
<organism evidence="1 2">
    <name type="scientific">Cotesia glomerata</name>
    <name type="common">Lepidopteran parasitic wasp</name>
    <name type="synonym">Apanteles glomeratus</name>
    <dbReference type="NCBI Taxonomy" id="32391"/>
    <lineage>
        <taxon>Eukaryota</taxon>
        <taxon>Metazoa</taxon>
        <taxon>Ecdysozoa</taxon>
        <taxon>Arthropoda</taxon>
        <taxon>Hexapoda</taxon>
        <taxon>Insecta</taxon>
        <taxon>Pterygota</taxon>
        <taxon>Neoptera</taxon>
        <taxon>Endopterygota</taxon>
        <taxon>Hymenoptera</taxon>
        <taxon>Apocrita</taxon>
        <taxon>Ichneumonoidea</taxon>
        <taxon>Braconidae</taxon>
        <taxon>Microgastrinae</taxon>
        <taxon>Cotesia</taxon>
    </lineage>
</organism>
<evidence type="ECO:0000313" key="2">
    <source>
        <dbReference type="Proteomes" id="UP000826195"/>
    </source>
</evidence>
<evidence type="ECO:0000313" key="1">
    <source>
        <dbReference type="EMBL" id="KAH0548835.1"/>
    </source>
</evidence>
<protein>
    <submittedName>
        <fullName evidence="1">Uncharacterized protein</fullName>
    </submittedName>
</protein>
<sequence>MVVGSREDVFSLSIVTTPPSTDEDPVISSIDEALSDFKKLNDNVTNNNVSSNKVKSLIYRVMGSLQEIVDPKNIVHDEVPSIRSVKLSPFNATHQNKSLIKKTTFADEERKAMEHRDTSENPKNFIIKNNYQVHFEPEEEEATLSPPAVKNNFNSYSKELHDINHPLVCNYTERIKKTVPFWILYSTSLKK</sequence>
<reference evidence="1 2" key="1">
    <citation type="journal article" date="2021" name="J. Hered.">
        <title>A chromosome-level genome assembly of the parasitoid wasp, Cotesia glomerata (Hymenoptera: Braconidae).</title>
        <authorList>
            <person name="Pinto B.J."/>
            <person name="Weis J.J."/>
            <person name="Gamble T."/>
            <person name="Ode P.J."/>
            <person name="Paul R."/>
            <person name="Zaspel J.M."/>
        </authorList>
    </citation>
    <scope>NUCLEOTIDE SEQUENCE [LARGE SCALE GENOMIC DNA]</scope>
    <source>
        <strain evidence="1">CgM1</strain>
    </source>
</reference>
<dbReference type="EMBL" id="JAHXZJ010001864">
    <property type="protein sequence ID" value="KAH0548835.1"/>
    <property type="molecule type" value="Genomic_DNA"/>
</dbReference>
<name>A0AAV7I917_COTGL</name>
<proteinExistence type="predicted"/>
<accession>A0AAV7I917</accession>
<dbReference type="Proteomes" id="UP000826195">
    <property type="component" value="Unassembled WGS sequence"/>
</dbReference>
<dbReference type="AlphaFoldDB" id="A0AAV7I917"/>
<keyword evidence="2" id="KW-1185">Reference proteome</keyword>